<evidence type="ECO:0000256" key="1">
    <source>
        <dbReference type="SAM" id="MobiDB-lite"/>
    </source>
</evidence>
<evidence type="ECO:0000313" key="2">
    <source>
        <dbReference type="EMBL" id="CBL28230.1"/>
    </source>
</evidence>
<sequence length="48" mass="5511">MGYLSGNNAVLEEPNRGTGYRNNQTFIDMIYPVARQLNLTESFFTHTE</sequence>
<organism evidence="2 3">
    <name type="scientific">Fretibacterium fastidiosum</name>
    <dbReference type="NCBI Taxonomy" id="651822"/>
    <lineage>
        <taxon>Bacteria</taxon>
        <taxon>Thermotogati</taxon>
        <taxon>Synergistota</taxon>
        <taxon>Synergistia</taxon>
        <taxon>Synergistales</taxon>
        <taxon>Aminobacteriaceae</taxon>
        <taxon>Fretibacterium</taxon>
    </lineage>
</organism>
<feature type="region of interest" description="Disordered" evidence="1">
    <location>
        <begin position="1"/>
        <end position="21"/>
    </location>
</feature>
<dbReference type="EMBL" id="FP929056">
    <property type="protein sequence ID" value="CBL28230.1"/>
    <property type="molecule type" value="Genomic_DNA"/>
</dbReference>
<reference evidence="2 3" key="2">
    <citation type="submission" date="2010-03" db="EMBL/GenBank/DDBJ databases">
        <authorList>
            <person name="Pajon A."/>
        </authorList>
    </citation>
    <scope>NUCLEOTIDE SEQUENCE [LARGE SCALE GENOMIC DNA]</scope>
    <source>
        <strain evidence="2 3">SGP1</strain>
    </source>
</reference>
<protein>
    <submittedName>
        <fullName evidence="2">Uncharacterized protein</fullName>
    </submittedName>
</protein>
<proteinExistence type="predicted"/>
<dbReference type="Proteomes" id="UP000008957">
    <property type="component" value="Chromosome"/>
</dbReference>
<dbReference type="AlphaFoldDB" id="A0AB94IWS5"/>
<accession>A0AB94IWS5</accession>
<reference evidence="3" key="1">
    <citation type="submission" date="2010-03" db="EMBL/GenBank/DDBJ databases">
        <title>The genome sequence of Synergistetes sp. SGP1.</title>
        <authorList>
            <consortium name="metaHIT consortium -- http://www.metahit.eu/"/>
            <person name="Pajon A."/>
            <person name="Turner K."/>
            <person name="Parkhill J."/>
            <person name="Wade W."/>
            <person name="Vartoukian S."/>
        </authorList>
    </citation>
    <scope>NUCLEOTIDE SEQUENCE [LARGE SCALE GENOMIC DNA]</scope>
    <source>
        <strain evidence="3">SGP1</strain>
    </source>
</reference>
<gene>
    <name evidence="2" type="ORF">SY1_09890</name>
</gene>
<name>A0AB94IWS5_9BACT</name>
<keyword evidence="3" id="KW-1185">Reference proteome</keyword>
<dbReference type="KEGG" id="sbr:SY1_09890"/>
<evidence type="ECO:0000313" key="3">
    <source>
        <dbReference type="Proteomes" id="UP000008957"/>
    </source>
</evidence>